<name>A0A2P6QQ84_ROSCH</name>
<evidence type="ECO:0000313" key="3">
    <source>
        <dbReference type="EMBL" id="PRQ36349.1"/>
    </source>
</evidence>
<comment type="caution">
    <text evidence="3">The sequence shown here is derived from an EMBL/GenBank/DDBJ whole genome shotgun (WGS) entry which is preliminary data.</text>
</comment>
<evidence type="ECO:0000313" key="4">
    <source>
        <dbReference type="Proteomes" id="UP000238479"/>
    </source>
</evidence>
<keyword evidence="2" id="KW-0732">Signal</keyword>
<dbReference type="AlphaFoldDB" id="A0A2P6QQ84"/>
<feature type="signal peptide" evidence="2">
    <location>
        <begin position="1"/>
        <end position="22"/>
    </location>
</feature>
<sequence>MAETIPKGICFALCFGHRSLLGLRAVCCGAMQCGRVLMRRGSAVMWKLVGGRICCRQHWSSLLGSMVVGQGLWLWALAGGLLFLAVYVLVVSF</sequence>
<keyword evidence="1" id="KW-0812">Transmembrane</keyword>
<evidence type="ECO:0000256" key="2">
    <source>
        <dbReference type="SAM" id="SignalP"/>
    </source>
</evidence>
<reference evidence="3 4" key="1">
    <citation type="journal article" date="2018" name="Nat. Genet.">
        <title>The Rosa genome provides new insights in the design of modern roses.</title>
        <authorList>
            <person name="Bendahmane M."/>
        </authorList>
    </citation>
    <scope>NUCLEOTIDE SEQUENCE [LARGE SCALE GENOMIC DNA]</scope>
    <source>
        <strain evidence="4">cv. Old Blush</strain>
    </source>
</reference>
<proteinExistence type="predicted"/>
<dbReference type="Proteomes" id="UP000238479">
    <property type="component" value="Chromosome 4"/>
</dbReference>
<feature type="chain" id="PRO_5015197240" evidence="2">
    <location>
        <begin position="23"/>
        <end position="93"/>
    </location>
</feature>
<gene>
    <name evidence="3" type="ORF">RchiOBHm_Chr4g0390481</name>
</gene>
<dbReference type="Gramene" id="PRQ36349">
    <property type="protein sequence ID" value="PRQ36349"/>
    <property type="gene ID" value="RchiOBHm_Chr4g0390481"/>
</dbReference>
<keyword evidence="1" id="KW-0472">Membrane</keyword>
<evidence type="ECO:0000256" key="1">
    <source>
        <dbReference type="SAM" id="Phobius"/>
    </source>
</evidence>
<organism evidence="3 4">
    <name type="scientific">Rosa chinensis</name>
    <name type="common">China rose</name>
    <dbReference type="NCBI Taxonomy" id="74649"/>
    <lineage>
        <taxon>Eukaryota</taxon>
        <taxon>Viridiplantae</taxon>
        <taxon>Streptophyta</taxon>
        <taxon>Embryophyta</taxon>
        <taxon>Tracheophyta</taxon>
        <taxon>Spermatophyta</taxon>
        <taxon>Magnoliopsida</taxon>
        <taxon>eudicotyledons</taxon>
        <taxon>Gunneridae</taxon>
        <taxon>Pentapetalae</taxon>
        <taxon>rosids</taxon>
        <taxon>fabids</taxon>
        <taxon>Rosales</taxon>
        <taxon>Rosaceae</taxon>
        <taxon>Rosoideae</taxon>
        <taxon>Rosoideae incertae sedis</taxon>
        <taxon>Rosa</taxon>
    </lineage>
</organism>
<protein>
    <submittedName>
        <fullName evidence="3">Uncharacterized protein</fullName>
    </submittedName>
</protein>
<dbReference type="EMBL" id="PDCK01000042">
    <property type="protein sequence ID" value="PRQ36349.1"/>
    <property type="molecule type" value="Genomic_DNA"/>
</dbReference>
<keyword evidence="4" id="KW-1185">Reference proteome</keyword>
<accession>A0A2P6QQ84</accession>
<keyword evidence="1" id="KW-1133">Transmembrane helix</keyword>
<feature type="transmembrane region" description="Helical" evidence="1">
    <location>
        <begin position="72"/>
        <end position="91"/>
    </location>
</feature>